<dbReference type="GO" id="GO:0003723">
    <property type="term" value="F:RNA binding"/>
    <property type="evidence" value="ECO:0000318"/>
    <property type="project" value="GO_Central"/>
</dbReference>
<dbReference type="InterPro" id="IPR035979">
    <property type="entry name" value="RBD_domain_sf"/>
</dbReference>
<dbReference type="Proteomes" id="UP000091857">
    <property type="component" value="Chromosome 15"/>
</dbReference>
<feature type="domain" description="HTH La-type RNA-binding" evidence="9">
    <location>
        <begin position="123"/>
        <end position="214"/>
    </location>
</feature>
<dbReference type="AlphaFoldDB" id="A0A2C9UHT3"/>
<dbReference type="OrthoDB" id="435402at2759"/>
<dbReference type="PRINTS" id="PR00302">
    <property type="entry name" value="LUPUSLA"/>
</dbReference>
<dbReference type="PROSITE" id="PS50961">
    <property type="entry name" value="HTH_LA"/>
    <property type="match status" value="1"/>
</dbReference>
<keyword evidence="3" id="KW-0805">Transcription regulation</keyword>
<evidence type="ECO:0000256" key="6">
    <source>
        <dbReference type="PROSITE-ProRule" id="PRU00332"/>
    </source>
</evidence>
<evidence type="ECO:0000256" key="5">
    <source>
        <dbReference type="ARBA" id="ARBA00023242"/>
    </source>
</evidence>
<dbReference type="GO" id="GO:1990904">
    <property type="term" value="C:ribonucleoprotein complex"/>
    <property type="evidence" value="ECO:0007669"/>
    <property type="project" value="InterPro"/>
</dbReference>
<dbReference type="InterPro" id="IPR034878">
    <property type="entry name" value="La-rel_plant_RRM"/>
</dbReference>
<dbReference type="SUPFAM" id="SSF46785">
    <property type="entry name" value="Winged helix' DNA-binding domain"/>
    <property type="match status" value="1"/>
</dbReference>
<name>A0A2C9UHT3_MANES</name>
<evidence type="ECO:0000259" key="8">
    <source>
        <dbReference type="PROSITE" id="PS50102"/>
    </source>
</evidence>
<dbReference type="EMBL" id="CM004401">
    <property type="protein sequence ID" value="OAY29415.1"/>
    <property type="molecule type" value="Genomic_DNA"/>
</dbReference>
<keyword evidence="4" id="KW-0804">Transcription</keyword>
<protein>
    <recommendedName>
        <fullName evidence="12">HTH La-type RNA-binding domain-containing protein</fullName>
    </recommendedName>
</protein>
<keyword evidence="5" id="KW-0539">Nucleus</keyword>
<dbReference type="InterPro" id="IPR002344">
    <property type="entry name" value="Lupus_La"/>
</dbReference>
<dbReference type="OMA" id="VQSRTIV"/>
<dbReference type="Pfam" id="PF00076">
    <property type="entry name" value="RRM_1"/>
    <property type="match status" value="1"/>
</dbReference>
<keyword evidence="11" id="KW-1185">Reference proteome</keyword>
<reference evidence="11" key="1">
    <citation type="journal article" date="2016" name="Nat. Biotechnol.">
        <title>Sequencing wild and cultivated cassava and related species reveals extensive interspecific hybridization and genetic diversity.</title>
        <authorList>
            <person name="Bredeson J.V."/>
            <person name="Lyons J.B."/>
            <person name="Prochnik S.E."/>
            <person name="Wu G.A."/>
            <person name="Ha C.M."/>
            <person name="Edsinger-Gonzales E."/>
            <person name="Grimwood J."/>
            <person name="Schmutz J."/>
            <person name="Rabbi I.Y."/>
            <person name="Egesi C."/>
            <person name="Nauluvula P."/>
            <person name="Lebot V."/>
            <person name="Ndunguru J."/>
            <person name="Mkamilo G."/>
            <person name="Bart R.S."/>
            <person name="Setter T.L."/>
            <person name="Gleadow R.M."/>
            <person name="Kulakow P."/>
            <person name="Ferguson M.E."/>
            <person name="Rounsley S."/>
            <person name="Rokhsar D.S."/>
        </authorList>
    </citation>
    <scope>NUCLEOTIDE SEQUENCE [LARGE SCALE GENOMIC DNA]</scope>
    <source>
        <strain evidence="11">cv. AM560-2</strain>
    </source>
</reference>
<dbReference type="GO" id="GO:0005634">
    <property type="term" value="C:nucleus"/>
    <property type="evidence" value="ECO:0007669"/>
    <property type="project" value="UniProtKB-SubCell"/>
</dbReference>
<evidence type="ECO:0000256" key="1">
    <source>
        <dbReference type="ARBA" id="ARBA00004123"/>
    </source>
</evidence>
<dbReference type="InterPro" id="IPR012677">
    <property type="entry name" value="Nucleotide-bd_a/b_plait_sf"/>
</dbReference>
<keyword evidence="2 6" id="KW-0694">RNA-binding</keyword>
<dbReference type="SMART" id="SM00715">
    <property type="entry name" value="LA"/>
    <property type="match status" value="1"/>
</dbReference>
<comment type="subcellular location">
    <subcellularLocation>
        <location evidence="1">Nucleus</location>
    </subcellularLocation>
</comment>
<dbReference type="InterPro" id="IPR045180">
    <property type="entry name" value="La_dom_prot"/>
</dbReference>
<dbReference type="InterPro" id="IPR036388">
    <property type="entry name" value="WH-like_DNA-bd_sf"/>
</dbReference>
<proteinExistence type="predicted"/>
<evidence type="ECO:0000259" key="9">
    <source>
        <dbReference type="PROSITE" id="PS50961"/>
    </source>
</evidence>
<dbReference type="SMART" id="SM00360">
    <property type="entry name" value="RRM"/>
    <property type="match status" value="1"/>
</dbReference>
<gene>
    <name evidence="10" type="ORF">MANES_15G143400v8</name>
</gene>
<dbReference type="PANTHER" id="PTHR22792:SF62">
    <property type="entry name" value="LA-RELATED PROTEIN 7"/>
    <property type="match status" value="1"/>
</dbReference>
<dbReference type="Gene3D" id="3.30.70.330">
    <property type="match status" value="1"/>
</dbReference>
<evidence type="ECO:0000256" key="3">
    <source>
        <dbReference type="ARBA" id="ARBA00023015"/>
    </source>
</evidence>
<evidence type="ECO:0000256" key="2">
    <source>
        <dbReference type="ARBA" id="ARBA00022884"/>
    </source>
</evidence>
<evidence type="ECO:0000313" key="10">
    <source>
        <dbReference type="EMBL" id="OAY29415.1"/>
    </source>
</evidence>
<dbReference type="SUPFAM" id="SSF54928">
    <property type="entry name" value="RNA-binding domain, RBD"/>
    <property type="match status" value="1"/>
</dbReference>
<sequence>MAQAQPHRKIEEEEEEEISHHHMDLKEIIKSKPSQSISCSSSSTSSPCSFKFNVQAREFVPRSHSPSTAAQTQMPISGYFYPCFHYLGATAGSDWFFLGEQDPHAYLISNPNLALPNSSNKTTLLTDDLRQKILKQVEYQFSDLSLLANESMSKNISKDPEGYVPISVIASTKKMKSLVNNNQLLAQALQSSAKLVVSEDGKRVKRKIPFTEKDREELQSRTVVVENLPEDHSHQNLEKIFSVVGSVRTIRICHPQESNSSRSKSDFFMSNKLHALVEFENLDTAEKAVEKLNDERNWRKGLRVRVLLRCSPKSVLKSRKSDFDVLLDEEDFPAPESNEGSPPIHQIHNAECIAESINVEENSGPLKKGWARGRGKGKGRGQSHGGRGLLAPFPLSVSSPQCEASAKQASKGPRMPNGTRGFTMGRGRPLGSPALACSMLE</sequence>
<dbReference type="PANTHER" id="PTHR22792">
    <property type="entry name" value="LUPUS LA PROTEIN-RELATED"/>
    <property type="match status" value="1"/>
</dbReference>
<dbReference type="Pfam" id="PF05383">
    <property type="entry name" value="La"/>
    <property type="match status" value="1"/>
</dbReference>
<dbReference type="CDD" id="cd12288">
    <property type="entry name" value="RRM_La_like_plant"/>
    <property type="match status" value="1"/>
</dbReference>
<evidence type="ECO:0008006" key="12">
    <source>
        <dbReference type="Google" id="ProtNLM"/>
    </source>
</evidence>
<dbReference type="GO" id="GO:0006396">
    <property type="term" value="P:RNA processing"/>
    <property type="evidence" value="ECO:0007669"/>
    <property type="project" value="InterPro"/>
</dbReference>
<dbReference type="Gene3D" id="1.10.10.10">
    <property type="entry name" value="Winged helix-like DNA-binding domain superfamily/Winged helix DNA-binding domain"/>
    <property type="match status" value="1"/>
</dbReference>
<evidence type="ECO:0000256" key="7">
    <source>
        <dbReference type="SAM" id="MobiDB-lite"/>
    </source>
</evidence>
<feature type="region of interest" description="Disordered" evidence="7">
    <location>
        <begin position="1"/>
        <end position="21"/>
    </location>
</feature>
<organism evidence="10 11">
    <name type="scientific">Manihot esculenta</name>
    <name type="common">Cassava</name>
    <name type="synonym">Jatropha manihot</name>
    <dbReference type="NCBI Taxonomy" id="3983"/>
    <lineage>
        <taxon>Eukaryota</taxon>
        <taxon>Viridiplantae</taxon>
        <taxon>Streptophyta</taxon>
        <taxon>Embryophyta</taxon>
        <taxon>Tracheophyta</taxon>
        <taxon>Spermatophyta</taxon>
        <taxon>Magnoliopsida</taxon>
        <taxon>eudicotyledons</taxon>
        <taxon>Gunneridae</taxon>
        <taxon>Pentapetalae</taxon>
        <taxon>rosids</taxon>
        <taxon>fabids</taxon>
        <taxon>Malpighiales</taxon>
        <taxon>Euphorbiaceae</taxon>
        <taxon>Crotonoideae</taxon>
        <taxon>Manihoteae</taxon>
        <taxon>Manihot</taxon>
    </lineage>
</organism>
<comment type="caution">
    <text evidence="10">The sequence shown here is derived from an EMBL/GenBank/DDBJ whole genome shotgun (WGS) entry which is preliminary data.</text>
</comment>
<feature type="compositionally biased region" description="Basic residues" evidence="7">
    <location>
        <begin position="369"/>
        <end position="381"/>
    </location>
</feature>
<dbReference type="InterPro" id="IPR006630">
    <property type="entry name" value="La_HTH"/>
</dbReference>
<dbReference type="Gramene" id="Manes.15G143400.1.v8.1">
    <property type="protein sequence ID" value="Manes.15G143400.1.v8.1.CDS"/>
    <property type="gene ID" value="Manes.15G143400.v8.1"/>
</dbReference>
<dbReference type="InterPro" id="IPR000504">
    <property type="entry name" value="RRM_dom"/>
</dbReference>
<evidence type="ECO:0000256" key="4">
    <source>
        <dbReference type="ARBA" id="ARBA00023163"/>
    </source>
</evidence>
<feature type="region of interest" description="Disordered" evidence="7">
    <location>
        <begin position="363"/>
        <end position="430"/>
    </location>
</feature>
<accession>A0A2C9UHT3</accession>
<dbReference type="InterPro" id="IPR036390">
    <property type="entry name" value="WH_DNA-bd_sf"/>
</dbReference>
<feature type="domain" description="RRM" evidence="8">
    <location>
        <begin position="221"/>
        <end position="306"/>
    </location>
</feature>
<dbReference type="PROSITE" id="PS50102">
    <property type="entry name" value="RRM"/>
    <property type="match status" value="1"/>
</dbReference>
<dbReference type="STRING" id="3983.A0A2C9UHT3"/>
<evidence type="ECO:0000313" key="11">
    <source>
        <dbReference type="Proteomes" id="UP000091857"/>
    </source>
</evidence>